<dbReference type="EMBL" id="JBBFGL010000005">
    <property type="protein sequence ID" value="MEJ5195792.1"/>
    <property type="molecule type" value="Genomic_DNA"/>
</dbReference>
<gene>
    <name evidence="1" type="ORF">WF834_06300</name>
</gene>
<proteinExistence type="predicted"/>
<dbReference type="SUPFAM" id="SSF101386">
    <property type="entry name" value="all-alpha NTP pyrophosphatases"/>
    <property type="match status" value="1"/>
</dbReference>
<reference evidence="1" key="1">
    <citation type="submission" date="2024-03" db="EMBL/GenBank/DDBJ databases">
        <authorList>
            <person name="Plomp N."/>
            <person name="Harmsen H.J."/>
        </authorList>
    </citation>
    <scope>NUCLEOTIDE SEQUENCE</scope>
    <source>
        <strain evidence="1">HTF-128</strain>
    </source>
</reference>
<protein>
    <submittedName>
        <fullName evidence="1">Uncharacterized protein</fullName>
    </submittedName>
</protein>
<organism evidence="1 2">
    <name type="scientific">Faecalibacterium wellingii</name>
    <dbReference type="NCBI Taxonomy" id="2929491"/>
    <lineage>
        <taxon>Bacteria</taxon>
        <taxon>Bacillati</taxon>
        <taxon>Bacillota</taxon>
        <taxon>Clostridia</taxon>
        <taxon>Eubacteriales</taxon>
        <taxon>Oscillospiraceae</taxon>
        <taxon>Faecalibacterium</taxon>
    </lineage>
</organism>
<dbReference type="RefSeq" id="WP_178849180.1">
    <property type="nucleotide sequence ID" value="NZ_JBBFGL010000005.1"/>
</dbReference>
<evidence type="ECO:0000313" key="2">
    <source>
        <dbReference type="Proteomes" id="UP001373196"/>
    </source>
</evidence>
<evidence type="ECO:0000313" key="1">
    <source>
        <dbReference type="EMBL" id="MEJ5195792.1"/>
    </source>
</evidence>
<comment type="caution">
    <text evidence="1">The sequence shown here is derived from an EMBL/GenBank/DDBJ whole genome shotgun (WGS) entry which is preliminary data.</text>
</comment>
<accession>A0AB35Y5C8</accession>
<dbReference type="CDD" id="cd11542">
    <property type="entry name" value="NTP-PPase_u5"/>
    <property type="match status" value="1"/>
</dbReference>
<dbReference type="Proteomes" id="UP001373196">
    <property type="component" value="Unassembled WGS sequence"/>
</dbReference>
<dbReference type="AlphaFoldDB" id="A0AB35Y5C8"/>
<sequence>MEIKTLVAKAHENAVKHGFWEPPLPFGTAIALIHSELSEALEEERNGNPDVWFACNESDNFICTPQDETECLMYGKESLCKYRSRKPEGVAVELADAVIRIADLCGHLGIDLEEVIEIKMAYNEGRPYKHGKKF</sequence>
<dbReference type="Gene3D" id="1.10.287.1080">
    <property type="entry name" value="MazG-like"/>
    <property type="match status" value="1"/>
</dbReference>
<name>A0AB35Y5C8_9FIRM</name>